<evidence type="ECO:0000313" key="1">
    <source>
        <dbReference type="EMBL" id="LAB08170.1"/>
    </source>
</evidence>
<accession>A0A2D4KHK0</accession>
<organism evidence="1">
    <name type="scientific">Micrurus paraensis</name>
    <dbReference type="NCBI Taxonomy" id="1970185"/>
    <lineage>
        <taxon>Eukaryota</taxon>
        <taxon>Metazoa</taxon>
        <taxon>Chordata</taxon>
        <taxon>Craniata</taxon>
        <taxon>Vertebrata</taxon>
        <taxon>Euteleostomi</taxon>
        <taxon>Lepidosauria</taxon>
        <taxon>Squamata</taxon>
        <taxon>Bifurcata</taxon>
        <taxon>Unidentata</taxon>
        <taxon>Episquamata</taxon>
        <taxon>Toxicofera</taxon>
        <taxon>Serpentes</taxon>
        <taxon>Colubroidea</taxon>
        <taxon>Elapidae</taxon>
        <taxon>Elapinae</taxon>
        <taxon>Micrurus</taxon>
    </lineage>
</organism>
<dbReference type="PANTHER" id="PTHR31635">
    <property type="entry name" value="REVERSE TRANSCRIPTASE DOMAIN-CONTAINING PROTEIN-RELATED"/>
    <property type="match status" value="1"/>
</dbReference>
<protein>
    <submittedName>
        <fullName evidence="1">Uncharacterized protein</fullName>
    </submittedName>
</protein>
<sequence length="115" mass="13382">MMQQAKGMKFGDKFEKMLGSIYSNQKARIIINGEITNSFEIGKGVRQVCPLSHLLFIMTLEIFLRRIRLNLEIKGLRIKQEEYKAQAFADDLVFFVEEPIKSGPNLERAMEKWQV</sequence>
<dbReference type="AlphaFoldDB" id="A0A2D4KHK0"/>
<dbReference type="EMBL" id="IACL01065570">
    <property type="protein sequence ID" value="LAB08170.1"/>
    <property type="molecule type" value="Transcribed_RNA"/>
</dbReference>
<proteinExistence type="predicted"/>
<name>A0A2D4KHK0_9SAUR</name>
<dbReference type="PANTHER" id="PTHR31635:SF196">
    <property type="entry name" value="REVERSE TRANSCRIPTASE DOMAIN-CONTAINING PROTEIN-RELATED"/>
    <property type="match status" value="1"/>
</dbReference>
<reference evidence="1" key="1">
    <citation type="submission" date="2017-07" db="EMBL/GenBank/DDBJ databases">
        <authorList>
            <person name="Mikheyev A."/>
            <person name="Grau M."/>
        </authorList>
    </citation>
    <scope>NUCLEOTIDE SEQUENCE</scope>
    <source>
        <tissue evidence="1">Venom_gland</tissue>
    </source>
</reference>
<reference evidence="1" key="2">
    <citation type="submission" date="2017-11" db="EMBL/GenBank/DDBJ databases">
        <title>Coralsnake Venomics: Analyses of Venom Gland Transcriptomes and Proteomes of Six Brazilian Taxa.</title>
        <authorList>
            <person name="Aird S.D."/>
            <person name="Jorge da Silva N."/>
            <person name="Qiu L."/>
            <person name="Villar-Briones A."/>
            <person name="Aparecida-Saddi V."/>
            <person name="Campos-Telles M.P."/>
            <person name="Grau M."/>
            <person name="Mikheyev A.S."/>
        </authorList>
    </citation>
    <scope>NUCLEOTIDE SEQUENCE</scope>
    <source>
        <tissue evidence="1">Venom_gland</tissue>
    </source>
</reference>